<protein>
    <submittedName>
        <fullName evidence="1">Uncharacterized protein</fullName>
    </submittedName>
</protein>
<name>J9FYN1_9ZZZZ</name>
<evidence type="ECO:0000313" key="1">
    <source>
        <dbReference type="EMBL" id="EJW94652.1"/>
    </source>
</evidence>
<accession>J9FYN1</accession>
<sequence>MSVTPSKVWLIGFGCKSKFKSIATERNSRVSLCSTQLFLTLSMRLENISTNDDLFDGSTKRRLTLAEVEPSNGLYSLLTDVGHHFDFSYFMRCRK</sequence>
<proteinExistence type="predicted"/>
<comment type="caution">
    <text evidence="1">The sequence shown here is derived from an EMBL/GenBank/DDBJ whole genome shotgun (WGS) entry which is preliminary data.</text>
</comment>
<gene>
    <name evidence="1" type="ORF">EVA_17240</name>
</gene>
<dbReference type="AlphaFoldDB" id="J9FYN1"/>
<reference evidence="1" key="1">
    <citation type="journal article" date="2012" name="PLoS ONE">
        <title>Gene sets for utilization of primary and secondary nutrition supplies in the distal gut of endangered iberian lynx.</title>
        <authorList>
            <person name="Alcaide M."/>
            <person name="Messina E."/>
            <person name="Richter M."/>
            <person name="Bargiela R."/>
            <person name="Peplies J."/>
            <person name="Huws S.A."/>
            <person name="Newbold C.J."/>
            <person name="Golyshin P.N."/>
            <person name="Simon M.A."/>
            <person name="Lopez G."/>
            <person name="Yakimov M.M."/>
            <person name="Ferrer M."/>
        </authorList>
    </citation>
    <scope>NUCLEOTIDE SEQUENCE</scope>
</reference>
<organism evidence="1">
    <name type="scientific">gut metagenome</name>
    <dbReference type="NCBI Taxonomy" id="749906"/>
    <lineage>
        <taxon>unclassified sequences</taxon>
        <taxon>metagenomes</taxon>
        <taxon>organismal metagenomes</taxon>
    </lineage>
</organism>
<dbReference type="EMBL" id="AMCI01006248">
    <property type="protein sequence ID" value="EJW94652.1"/>
    <property type="molecule type" value="Genomic_DNA"/>
</dbReference>